<dbReference type="GO" id="GO:0009318">
    <property type="term" value="C:exodeoxyribonuclease VII complex"/>
    <property type="evidence" value="ECO:0007669"/>
    <property type="project" value="UniProtKB-UniRule"/>
</dbReference>
<gene>
    <name evidence="8" type="primary">xseB</name>
    <name evidence="8" type="ORF">K4G66_28075</name>
</gene>
<dbReference type="GO" id="GO:0006308">
    <property type="term" value="P:DNA catabolic process"/>
    <property type="evidence" value="ECO:0007669"/>
    <property type="project" value="UniProtKB-UniRule"/>
</dbReference>
<dbReference type="InterPro" id="IPR003761">
    <property type="entry name" value="Exonuc_VII_S"/>
</dbReference>
<evidence type="ECO:0000256" key="4">
    <source>
        <dbReference type="ARBA" id="ARBA00022801"/>
    </source>
</evidence>
<evidence type="ECO:0000256" key="5">
    <source>
        <dbReference type="ARBA" id="ARBA00022839"/>
    </source>
</evidence>
<dbReference type="EMBL" id="CP120682">
    <property type="protein sequence ID" value="WKN36227.1"/>
    <property type="molecule type" value="Genomic_DNA"/>
</dbReference>
<sequence>MAKKKTEEPKSYQAAMDELETIVQAVENEELDVDQLSEKVMHALNLISYCKHRLKNTEDTLNQAFGEE</sequence>
<dbReference type="NCBIfam" id="TIGR01280">
    <property type="entry name" value="xseB"/>
    <property type="match status" value="1"/>
</dbReference>
<dbReference type="InterPro" id="IPR037004">
    <property type="entry name" value="Exonuc_VII_ssu_sf"/>
</dbReference>
<organism evidence="8">
    <name type="scientific">Roseihalotalea indica</name>
    <dbReference type="NCBI Taxonomy" id="2867963"/>
    <lineage>
        <taxon>Bacteria</taxon>
        <taxon>Pseudomonadati</taxon>
        <taxon>Bacteroidota</taxon>
        <taxon>Cytophagia</taxon>
        <taxon>Cytophagales</taxon>
        <taxon>Catalimonadaceae</taxon>
        <taxon>Roseihalotalea</taxon>
    </lineage>
</organism>
<dbReference type="GO" id="GO:0008855">
    <property type="term" value="F:exodeoxyribonuclease VII activity"/>
    <property type="evidence" value="ECO:0007669"/>
    <property type="project" value="UniProtKB-UniRule"/>
</dbReference>
<evidence type="ECO:0000313" key="8">
    <source>
        <dbReference type="EMBL" id="WKN36227.1"/>
    </source>
</evidence>
<keyword evidence="4 8" id="KW-0378">Hydrolase</keyword>
<accession>A0AA49GKZ7</accession>
<comment type="similarity">
    <text evidence="1">Belongs to the XseB family.</text>
</comment>
<evidence type="ECO:0000256" key="7">
    <source>
        <dbReference type="SAM" id="Coils"/>
    </source>
</evidence>
<reference evidence="8" key="2">
    <citation type="journal article" date="2024" name="Antonie Van Leeuwenhoek">
        <title>Roseihalotalea indica gen. nov., sp. nov., a halophilic Bacteroidetes from mesopelagic Southwest Indian Ocean with higher carbohydrate metabolic potential.</title>
        <authorList>
            <person name="Chen B."/>
            <person name="Zhang M."/>
            <person name="Lin D."/>
            <person name="Ye J."/>
            <person name="Tang K."/>
        </authorList>
    </citation>
    <scope>NUCLEOTIDE SEQUENCE</scope>
    <source>
        <strain evidence="8">TK19036</strain>
    </source>
</reference>
<dbReference type="EC" id="3.1.11.6" evidence="6"/>
<keyword evidence="5" id="KW-0269">Exonuclease</keyword>
<feature type="coiled-coil region" evidence="7">
    <location>
        <begin position="19"/>
        <end position="46"/>
    </location>
</feature>
<dbReference type="Pfam" id="PF02609">
    <property type="entry name" value="Exonuc_VII_S"/>
    <property type="match status" value="1"/>
</dbReference>
<evidence type="ECO:0000256" key="3">
    <source>
        <dbReference type="ARBA" id="ARBA00022722"/>
    </source>
</evidence>
<dbReference type="SUPFAM" id="SSF116842">
    <property type="entry name" value="XseB-like"/>
    <property type="match status" value="1"/>
</dbReference>
<dbReference type="Gene3D" id="1.10.287.1040">
    <property type="entry name" value="Exonuclease VII, small subunit"/>
    <property type="match status" value="1"/>
</dbReference>
<keyword evidence="3" id="KW-0540">Nuclease</keyword>
<reference evidence="8" key="1">
    <citation type="journal article" date="2023" name="Comput. Struct. Biotechnol. J.">
        <title>Discovery of a novel marine Bacteroidetes with a rich repertoire of carbohydrate-active enzymes.</title>
        <authorList>
            <person name="Chen B."/>
            <person name="Liu G."/>
            <person name="Chen Q."/>
            <person name="Wang H."/>
            <person name="Liu L."/>
            <person name="Tang K."/>
        </authorList>
    </citation>
    <scope>NUCLEOTIDE SEQUENCE</scope>
    <source>
        <strain evidence="8">TK19036</strain>
    </source>
</reference>
<evidence type="ECO:0000256" key="1">
    <source>
        <dbReference type="ARBA" id="ARBA00009998"/>
    </source>
</evidence>
<keyword evidence="2" id="KW-0963">Cytoplasm</keyword>
<evidence type="ECO:0000256" key="6">
    <source>
        <dbReference type="NCBIfam" id="TIGR01280"/>
    </source>
</evidence>
<dbReference type="AlphaFoldDB" id="A0AA49GKZ7"/>
<name>A0AA49GKZ7_9BACT</name>
<evidence type="ECO:0000256" key="2">
    <source>
        <dbReference type="ARBA" id="ARBA00022490"/>
    </source>
</evidence>
<keyword evidence="7" id="KW-0175">Coiled coil</keyword>
<proteinExistence type="inferred from homology"/>
<protein>
    <recommendedName>
        <fullName evidence="6">Exodeoxyribonuclease VII small subunit</fullName>
        <ecNumber evidence="6">3.1.11.6</ecNumber>
    </recommendedName>
</protein>